<dbReference type="EMBL" id="MU394281">
    <property type="protein sequence ID" value="KAI6093067.1"/>
    <property type="molecule type" value="Genomic_DNA"/>
</dbReference>
<dbReference type="Proteomes" id="UP001497680">
    <property type="component" value="Unassembled WGS sequence"/>
</dbReference>
<keyword evidence="2" id="KW-1185">Reference proteome</keyword>
<accession>A0ACC0DJZ0</accession>
<organism evidence="1 2">
    <name type="scientific">Hypoxylon rubiginosum</name>
    <dbReference type="NCBI Taxonomy" id="110542"/>
    <lineage>
        <taxon>Eukaryota</taxon>
        <taxon>Fungi</taxon>
        <taxon>Dikarya</taxon>
        <taxon>Ascomycota</taxon>
        <taxon>Pezizomycotina</taxon>
        <taxon>Sordariomycetes</taxon>
        <taxon>Xylariomycetidae</taxon>
        <taxon>Xylariales</taxon>
        <taxon>Hypoxylaceae</taxon>
        <taxon>Hypoxylon</taxon>
    </lineage>
</organism>
<protein>
    <submittedName>
        <fullName evidence="1">Uncharacterized protein</fullName>
    </submittedName>
</protein>
<reference evidence="1 2" key="1">
    <citation type="journal article" date="2022" name="New Phytol.">
        <title>Ecological generalism drives hyperdiversity of secondary metabolite gene clusters in xylarialean endophytes.</title>
        <authorList>
            <person name="Franco M.E.E."/>
            <person name="Wisecaver J.H."/>
            <person name="Arnold A.E."/>
            <person name="Ju Y.M."/>
            <person name="Slot J.C."/>
            <person name="Ahrendt S."/>
            <person name="Moore L.P."/>
            <person name="Eastman K.E."/>
            <person name="Scott K."/>
            <person name="Konkel Z."/>
            <person name="Mondo S.J."/>
            <person name="Kuo A."/>
            <person name="Hayes R.D."/>
            <person name="Haridas S."/>
            <person name="Andreopoulos B."/>
            <person name="Riley R."/>
            <person name="LaButti K."/>
            <person name="Pangilinan J."/>
            <person name="Lipzen A."/>
            <person name="Amirebrahimi M."/>
            <person name="Yan J."/>
            <person name="Adam C."/>
            <person name="Keymanesh K."/>
            <person name="Ng V."/>
            <person name="Louie K."/>
            <person name="Northen T."/>
            <person name="Drula E."/>
            <person name="Henrissat B."/>
            <person name="Hsieh H.M."/>
            <person name="Youens-Clark K."/>
            <person name="Lutzoni F."/>
            <person name="Miadlikowska J."/>
            <person name="Eastwood D.C."/>
            <person name="Hamelin R.C."/>
            <person name="Grigoriev I.V."/>
            <person name="U'Ren J.M."/>
        </authorList>
    </citation>
    <scope>NUCLEOTIDE SEQUENCE [LARGE SCALE GENOMIC DNA]</scope>
    <source>
        <strain evidence="1 2">ER1909</strain>
    </source>
</reference>
<gene>
    <name evidence="1" type="ORF">F4821DRAFT_222017</name>
</gene>
<comment type="caution">
    <text evidence="1">The sequence shown here is derived from an EMBL/GenBank/DDBJ whole genome shotgun (WGS) entry which is preliminary data.</text>
</comment>
<proteinExistence type="predicted"/>
<sequence length="86" mass="9592">MTHAVLGSLRFGLSLSSPLACPFVCPFVVGSAEPSSLILDVLRTRPRYTKSFRWAERRWDDLMPSTKDMASIELDLPDPLGPMIEV</sequence>
<evidence type="ECO:0000313" key="1">
    <source>
        <dbReference type="EMBL" id="KAI6093067.1"/>
    </source>
</evidence>
<feature type="non-terminal residue" evidence="1">
    <location>
        <position position="86"/>
    </location>
</feature>
<evidence type="ECO:0000313" key="2">
    <source>
        <dbReference type="Proteomes" id="UP001497680"/>
    </source>
</evidence>
<name>A0ACC0DJZ0_9PEZI</name>